<evidence type="ECO:0000256" key="1">
    <source>
        <dbReference type="SAM" id="MobiDB-lite"/>
    </source>
</evidence>
<dbReference type="EMBL" id="GL349469">
    <property type="protein sequence ID" value="KNC51755.1"/>
    <property type="molecule type" value="Genomic_DNA"/>
</dbReference>
<evidence type="ECO:0000259" key="3">
    <source>
        <dbReference type="PROSITE" id="PS51203"/>
    </source>
</evidence>
<feature type="compositionally biased region" description="Basic and acidic residues" evidence="1">
    <location>
        <begin position="214"/>
        <end position="226"/>
    </location>
</feature>
<feature type="domain" description="CS" evidence="3">
    <location>
        <begin position="68"/>
        <end position="168"/>
    </location>
</feature>
<feature type="region of interest" description="Disordered" evidence="1">
    <location>
        <begin position="165"/>
        <end position="226"/>
    </location>
</feature>
<dbReference type="InterPro" id="IPR008978">
    <property type="entry name" value="HSP20-like_chaperone"/>
</dbReference>
<dbReference type="PANTHER" id="PTHR13164:SF3">
    <property type="entry name" value="CALCYCLIN-BINDING PROTEIN"/>
    <property type="match status" value="1"/>
</dbReference>
<evidence type="ECO:0000259" key="2">
    <source>
        <dbReference type="PROSITE" id="PS51048"/>
    </source>
</evidence>
<evidence type="ECO:0000313" key="4">
    <source>
        <dbReference type="EMBL" id="KNC51755.1"/>
    </source>
</evidence>
<name>A0A0L0DHQ5_THETB</name>
<dbReference type="Pfam" id="PF04969">
    <property type="entry name" value="CS"/>
    <property type="match status" value="1"/>
</dbReference>
<sequence>MADQDVIEVNSLLESGLVTRERVRAVLEEARAAWEAEAARDAAGSRGGQEAASGAAEREAVILESGSLHFEKHYISQTDARMTVTFPLKEEVAVPAEEAVSAQFTPTSAAVTLRGYRGREFQYVVRQLCERIVPDESSAVLRTSRNGQQKLVVRLAKAERGVEWSGVSDEKKRKSEEHRALAESGATTMELIQSMYRNASDEDRASLAKAMAEGQRKREERARARA</sequence>
<feature type="compositionally biased region" description="Basic and acidic residues" evidence="1">
    <location>
        <begin position="165"/>
        <end position="181"/>
    </location>
</feature>
<dbReference type="InterPro" id="IPR052289">
    <property type="entry name" value="Calcyclin-binding_UBL-bridge"/>
</dbReference>
<proteinExistence type="predicted"/>
<dbReference type="Proteomes" id="UP000054408">
    <property type="component" value="Unassembled WGS sequence"/>
</dbReference>
<dbReference type="PROSITE" id="PS51203">
    <property type="entry name" value="CS"/>
    <property type="match status" value="1"/>
</dbReference>
<dbReference type="PANTHER" id="PTHR13164">
    <property type="entry name" value="CALICYLIN BINDING PROTEIN"/>
    <property type="match status" value="1"/>
</dbReference>
<dbReference type="InterPro" id="IPR007052">
    <property type="entry name" value="CS_dom"/>
</dbReference>
<accession>A0A0L0DHQ5</accession>
<organism evidence="4 5">
    <name type="scientific">Thecamonas trahens ATCC 50062</name>
    <dbReference type="NCBI Taxonomy" id="461836"/>
    <lineage>
        <taxon>Eukaryota</taxon>
        <taxon>Apusozoa</taxon>
        <taxon>Apusomonadida</taxon>
        <taxon>Apusomonadidae</taxon>
        <taxon>Thecamonas</taxon>
    </lineage>
</organism>
<dbReference type="RefSeq" id="XP_013755883.1">
    <property type="nucleotide sequence ID" value="XM_013900429.1"/>
</dbReference>
<evidence type="ECO:0008006" key="6">
    <source>
        <dbReference type="Google" id="ProtNLM"/>
    </source>
</evidence>
<dbReference type="InterPro" id="IPR007699">
    <property type="entry name" value="SGS_dom"/>
</dbReference>
<dbReference type="OMA" id="ACAFESR"/>
<dbReference type="GO" id="GO:0005634">
    <property type="term" value="C:nucleus"/>
    <property type="evidence" value="ECO:0007669"/>
    <property type="project" value="TreeGrafter"/>
</dbReference>
<feature type="compositionally biased region" description="Polar residues" evidence="1">
    <location>
        <begin position="185"/>
        <end position="197"/>
    </location>
</feature>
<dbReference type="GeneID" id="25566666"/>
<keyword evidence="5" id="KW-1185">Reference proteome</keyword>
<dbReference type="SUPFAM" id="SSF49764">
    <property type="entry name" value="HSP20-like chaperones"/>
    <property type="match status" value="1"/>
</dbReference>
<protein>
    <recommendedName>
        <fullName evidence="6">Calcyclin-binding protein</fullName>
    </recommendedName>
</protein>
<feature type="domain" description="SGS" evidence="2">
    <location>
        <begin position="152"/>
        <end position="226"/>
    </location>
</feature>
<dbReference type="AlphaFoldDB" id="A0A0L0DHQ5"/>
<dbReference type="Gene3D" id="2.60.40.790">
    <property type="match status" value="1"/>
</dbReference>
<reference evidence="4 5" key="1">
    <citation type="submission" date="2010-05" db="EMBL/GenBank/DDBJ databases">
        <title>The Genome Sequence of Thecamonas trahens ATCC 50062.</title>
        <authorList>
            <consortium name="The Broad Institute Genome Sequencing Platform"/>
            <person name="Russ C."/>
            <person name="Cuomo C."/>
            <person name="Shea T."/>
            <person name="Young S.K."/>
            <person name="Zeng Q."/>
            <person name="Koehrsen M."/>
            <person name="Haas B."/>
            <person name="Borodovsky M."/>
            <person name="Guigo R."/>
            <person name="Alvarado L."/>
            <person name="Berlin A."/>
            <person name="Bochicchio J."/>
            <person name="Borenstein D."/>
            <person name="Chapman S."/>
            <person name="Chen Z."/>
            <person name="Freedman E."/>
            <person name="Gellesch M."/>
            <person name="Goldberg J."/>
            <person name="Griggs A."/>
            <person name="Gujja S."/>
            <person name="Heilman E."/>
            <person name="Heiman D."/>
            <person name="Hepburn T."/>
            <person name="Howarth C."/>
            <person name="Jen D."/>
            <person name="Larson L."/>
            <person name="Mehta T."/>
            <person name="Park D."/>
            <person name="Pearson M."/>
            <person name="Roberts A."/>
            <person name="Saif S."/>
            <person name="Shenoy N."/>
            <person name="Sisk P."/>
            <person name="Stolte C."/>
            <person name="Sykes S."/>
            <person name="Thomson T."/>
            <person name="Walk T."/>
            <person name="White J."/>
            <person name="Yandava C."/>
            <person name="Burger G."/>
            <person name="Gray M.W."/>
            <person name="Holland P.W.H."/>
            <person name="King N."/>
            <person name="Lang F.B.F."/>
            <person name="Roger A.J."/>
            <person name="Ruiz-Trillo I."/>
            <person name="Lander E."/>
            <person name="Nusbaum C."/>
        </authorList>
    </citation>
    <scope>NUCLEOTIDE SEQUENCE [LARGE SCALE GENOMIC DNA]</scope>
    <source>
        <strain evidence="4 5">ATCC 50062</strain>
    </source>
</reference>
<gene>
    <name evidence="4" type="ORF">AMSG_07827</name>
</gene>
<dbReference type="STRING" id="461836.A0A0L0DHQ5"/>
<dbReference type="PROSITE" id="PS51048">
    <property type="entry name" value="SGS"/>
    <property type="match status" value="1"/>
</dbReference>
<dbReference type="CDD" id="cd06463">
    <property type="entry name" value="p23_like"/>
    <property type="match status" value="1"/>
</dbReference>
<evidence type="ECO:0000313" key="5">
    <source>
        <dbReference type="Proteomes" id="UP000054408"/>
    </source>
</evidence>